<dbReference type="AlphaFoldDB" id="A0A0E4H362"/>
<sequence>MIDKDRIISDQQKKIERIEKLQEELHAISMFGMFTIKVLGVPDKNGTLEEMMNIMHKLSHVIEDVLDGADPKKAIKENLTSFEEDSEEEE</sequence>
<dbReference type="RefSeq" id="WP_093649547.1">
    <property type="nucleotide sequence ID" value="NZ_CTEN01000001.1"/>
</dbReference>
<reference evidence="2" key="1">
    <citation type="submission" date="2015-03" db="EMBL/GenBank/DDBJ databases">
        <authorList>
            <person name="Urmite Genomes"/>
        </authorList>
    </citation>
    <scope>NUCLEOTIDE SEQUENCE [LARGE SCALE GENOMIC DNA]</scope>
    <source>
        <strain evidence="2">FF10</strain>
    </source>
</reference>
<dbReference type="STRING" id="1608583.BN1356_00165"/>
<dbReference type="Proteomes" id="UP000198604">
    <property type="component" value="Unassembled WGS sequence"/>
</dbReference>
<proteinExistence type="predicted"/>
<gene>
    <name evidence="1" type="ORF">BN1356_00165</name>
</gene>
<accession>A0A0E4H362</accession>
<dbReference type="EMBL" id="CTEN01000001">
    <property type="protein sequence ID" value="CQR23797.1"/>
    <property type="molecule type" value="Genomic_DNA"/>
</dbReference>
<keyword evidence="2" id="KW-1185">Reference proteome</keyword>
<protein>
    <submittedName>
        <fullName evidence="1">Uncharacterized protein</fullName>
    </submittedName>
</protein>
<evidence type="ECO:0000313" key="1">
    <source>
        <dbReference type="EMBL" id="CQR23797.1"/>
    </source>
</evidence>
<evidence type="ECO:0000313" key="2">
    <source>
        <dbReference type="Proteomes" id="UP000198604"/>
    </source>
</evidence>
<organism evidence="1 2">
    <name type="scientific">Streptococcus varani</name>
    <dbReference type="NCBI Taxonomy" id="1608583"/>
    <lineage>
        <taxon>Bacteria</taxon>
        <taxon>Bacillati</taxon>
        <taxon>Bacillota</taxon>
        <taxon>Bacilli</taxon>
        <taxon>Lactobacillales</taxon>
        <taxon>Streptococcaceae</taxon>
        <taxon>Streptococcus</taxon>
    </lineage>
</organism>
<name>A0A0E4H362_9STRE</name>